<comment type="caution">
    <text evidence="2">The sequence shown here is derived from an EMBL/GenBank/DDBJ whole genome shotgun (WGS) entry which is preliminary data.</text>
</comment>
<protein>
    <submittedName>
        <fullName evidence="2">Uncharacterized protein</fullName>
    </submittedName>
</protein>
<organism evidence="2 3">
    <name type="scientific">Sporosarcina psychrophila</name>
    <name type="common">Bacillus psychrophilus</name>
    <dbReference type="NCBI Taxonomy" id="1476"/>
    <lineage>
        <taxon>Bacteria</taxon>
        <taxon>Bacillati</taxon>
        <taxon>Bacillota</taxon>
        <taxon>Bacilli</taxon>
        <taxon>Bacillales</taxon>
        <taxon>Caryophanaceae</taxon>
        <taxon>Sporosarcina</taxon>
    </lineage>
</organism>
<keyword evidence="1" id="KW-1133">Transmembrane helix</keyword>
<keyword evidence="3" id="KW-1185">Reference proteome</keyword>
<proteinExistence type="predicted"/>
<dbReference type="EMBL" id="JBEPME010000003">
    <property type="protein sequence ID" value="MET3657573.1"/>
    <property type="molecule type" value="Genomic_DNA"/>
</dbReference>
<accession>A0ABV2KC32</accession>
<dbReference type="RefSeq" id="WP_354313414.1">
    <property type="nucleotide sequence ID" value="NZ_JBEPME010000003.1"/>
</dbReference>
<evidence type="ECO:0000313" key="3">
    <source>
        <dbReference type="Proteomes" id="UP001549104"/>
    </source>
</evidence>
<evidence type="ECO:0000313" key="2">
    <source>
        <dbReference type="EMBL" id="MET3657573.1"/>
    </source>
</evidence>
<name>A0ABV2KC32_SPOPS</name>
<feature type="transmembrane region" description="Helical" evidence="1">
    <location>
        <begin position="12"/>
        <end position="38"/>
    </location>
</feature>
<reference evidence="2 3" key="1">
    <citation type="submission" date="2024-06" db="EMBL/GenBank/DDBJ databases">
        <title>Sorghum-associated microbial communities from plants grown in Nebraska, USA.</title>
        <authorList>
            <person name="Schachtman D."/>
        </authorList>
    </citation>
    <scope>NUCLEOTIDE SEQUENCE [LARGE SCALE GENOMIC DNA]</scope>
    <source>
        <strain evidence="2 3">1288</strain>
    </source>
</reference>
<sequence>MGELFAKRTGIGFALKVVGLAVIAWGIIQGFIFIMTFGGVFSNGIGIGSFLYPIFTYSIYGILIIGFGEVIDLLQKIHDQNDPKAQALQSIEDNSVTIANASIPLSIAQEIKDYYSTKNIWADSISPTKTSNIFIIKINGRTEYIELGGLTPKILSEEETTRYFG</sequence>
<dbReference type="Proteomes" id="UP001549104">
    <property type="component" value="Unassembled WGS sequence"/>
</dbReference>
<evidence type="ECO:0000256" key="1">
    <source>
        <dbReference type="SAM" id="Phobius"/>
    </source>
</evidence>
<gene>
    <name evidence="2" type="ORF">ABIC55_002660</name>
</gene>
<keyword evidence="1" id="KW-0812">Transmembrane</keyword>
<feature type="transmembrane region" description="Helical" evidence="1">
    <location>
        <begin position="50"/>
        <end position="74"/>
    </location>
</feature>
<keyword evidence="1" id="KW-0472">Membrane</keyword>